<protein>
    <submittedName>
        <fullName evidence="2">Uncharacterized protein</fullName>
    </submittedName>
</protein>
<organism evidence="2 3">
    <name type="scientific">Trichonephila inaurata madagascariensis</name>
    <dbReference type="NCBI Taxonomy" id="2747483"/>
    <lineage>
        <taxon>Eukaryota</taxon>
        <taxon>Metazoa</taxon>
        <taxon>Ecdysozoa</taxon>
        <taxon>Arthropoda</taxon>
        <taxon>Chelicerata</taxon>
        <taxon>Arachnida</taxon>
        <taxon>Araneae</taxon>
        <taxon>Araneomorphae</taxon>
        <taxon>Entelegynae</taxon>
        <taxon>Araneoidea</taxon>
        <taxon>Nephilidae</taxon>
        <taxon>Trichonephila</taxon>
        <taxon>Trichonephila inaurata</taxon>
    </lineage>
</organism>
<name>A0A8X7BNW5_9ARAC</name>
<feature type="chain" id="PRO_5036486681" evidence="1">
    <location>
        <begin position="20"/>
        <end position="94"/>
    </location>
</feature>
<comment type="caution">
    <text evidence="2">The sequence shown here is derived from an EMBL/GenBank/DDBJ whole genome shotgun (WGS) entry which is preliminary data.</text>
</comment>
<sequence length="94" mass="10659">MKLLLSLVIIFSLTSLFLGLEYPKMKGDILRKIIQSNTSGRTRREADDFNGTGKPQRFCNMFGCTECYVKPGAQCCDGFLYDQRSNECRYVISG</sequence>
<dbReference type="Proteomes" id="UP000886998">
    <property type="component" value="Unassembled WGS sequence"/>
</dbReference>
<feature type="signal peptide" evidence="1">
    <location>
        <begin position="1"/>
        <end position="19"/>
    </location>
</feature>
<keyword evidence="3" id="KW-1185">Reference proteome</keyword>
<gene>
    <name evidence="2" type="ORF">TNIN_270991</name>
</gene>
<accession>A0A8X7BNW5</accession>
<dbReference type="OrthoDB" id="6430088at2759"/>
<dbReference type="AlphaFoldDB" id="A0A8X7BNW5"/>
<proteinExistence type="predicted"/>
<evidence type="ECO:0000313" key="2">
    <source>
        <dbReference type="EMBL" id="GFY37202.1"/>
    </source>
</evidence>
<dbReference type="EMBL" id="BMAV01000181">
    <property type="protein sequence ID" value="GFY37202.1"/>
    <property type="molecule type" value="Genomic_DNA"/>
</dbReference>
<keyword evidence="1" id="KW-0732">Signal</keyword>
<evidence type="ECO:0000256" key="1">
    <source>
        <dbReference type="SAM" id="SignalP"/>
    </source>
</evidence>
<reference evidence="2" key="1">
    <citation type="submission" date="2020-08" db="EMBL/GenBank/DDBJ databases">
        <title>Multicomponent nature underlies the extraordinary mechanical properties of spider dragline silk.</title>
        <authorList>
            <person name="Kono N."/>
            <person name="Nakamura H."/>
            <person name="Mori M."/>
            <person name="Yoshida Y."/>
            <person name="Ohtoshi R."/>
            <person name="Malay A.D."/>
            <person name="Moran D.A.P."/>
            <person name="Tomita M."/>
            <person name="Numata K."/>
            <person name="Arakawa K."/>
        </authorList>
    </citation>
    <scope>NUCLEOTIDE SEQUENCE</scope>
</reference>
<evidence type="ECO:0000313" key="3">
    <source>
        <dbReference type="Proteomes" id="UP000886998"/>
    </source>
</evidence>